<gene>
    <name evidence="3" type="ORF">DM48_1397</name>
</gene>
<dbReference type="KEGG" id="bgo:BM43_6372"/>
<name>A0AAW3EXP1_BURGA</name>
<keyword evidence="1" id="KW-0732">Signal</keyword>
<reference evidence="3 4" key="1">
    <citation type="submission" date="2014-04" db="EMBL/GenBank/DDBJ databases">
        <authorList>
            <person name="Bishop-Lilly K.A."/>
            <person name="Broomall S.M."/>
            <person name="Chain P.S."/>
            <person name="Chertkov O."/>
            <person name="Coyne S.R."/>
            <person name="Daligault H.E."/>
            <person name="Davenport K.W."/>
            <person name="Erkkila T."/>
            <person name="Frey K.G."/>
            <person name="Gibbons H.S."/>
            <person name="Gu W."/>
            <person name="Jaissle J."/>
            <person name="Johnson S.L."/>
            <person name="Koroleva G.I."/>
            <person name="Ladner J.T."/>
            <person name="Lo C.-C."/>
            <person name="Minogue T.D."/>
            <person name="Munk C."/>
            <person name="Palacios G.F."/>
            <person name="Redden C.L."/>
            <person name="Rosenzweig C.N."/>
            <person name="Scholz M.B."/>
            <person name="Teshima H."/>
            <person name="Xu Y."/>
        </authorList>
    </citation>
    <scope>NUCLEOTIDE SEQUENCE [LARGE SCALE GENOMIC DNA]</scope>
    <source>
        <strain evidence="4">gladioli</strain>
    </source>
</reference>
<sequence>MKVASTFATCLVAVALATLAGCNHQQDANTSSSLRPTSESMRTVCVGRYTVDFPRSADHFKMAQSVNGIRIDARSPSNAQQMHEAILQAAPVAASMATGPLSSPPIDMPDGGVFQLSNDGEDLHTMRAYILKQDVAFSFSVQVLSDSVAGAKVAIAKLMQSVRPRHNLETPTEPGFCIDNGFIPGAPSDLESVYLIGDLPESKSGFGVGTDTASRGTQKNIIERLSSLPPALANLVSSSSKTLRSRSRNVAGRDGDEHDVVDRSANTASCEWTAMPGEDRARDPWIDIKLDSDGPVSESEQNQLLVVWDEILNSLKRR</sequence>
<evidence type="ECO:0000313" key="3">
    <source>
        <dbReference type="EMBL" id="KGC13364.1"/>
    </source>
</evidence>
<dbReference type="PROSITE" id="PS51257">
    <property type="entry name" value="PROKAR_LIPOPROTEIN"/>
    <property type="match status" value="1"/>
</dbReference>
<feature type="signal peptide" evidence="1">
    <location>
        <begin position="1"/>
        <end position="20"/>
    </location>
</feature>
<dbReference type="InterPro" id="IPR041290">
    <property type="entry name" value="Tli4_C"/>
</dbReference>
<dbReference type="EMBL" id="JPGG01000016">
    <property type="protein sequence ID" value="KGC13364.1"/>
    <property type="molecule type" value="Genomic_DNA"/>
</dbReference>
<dbReference type="Pfam" id="PF18426">
    <property type="entry name" value="Tli4_C"/>
    <property type="match status" value="1"/>
</dbReference>
<protein>
    <recommendedName>
        <fullName evidence="2">Tle cognate immunity protein 4 C-terminal domain-containing protein</fullName>
    </recommendedName>
</protein>
<proteinExistence type="predicted"/>
<evidence type="ECO:0000256" key="1">
    <source>
        <dbReference type="SAM" id="SignalP"/>
    </source>
</evidence>
<feature type="chain" id="PRO_5043946539" description="Tle cognate immunity protein 4 C-terminal domain-containing protein" evidence="1">
    <location>
        <begin position="21"/>
        <end position="318"/>
    </location>
</feature>
<accession>A0AAW3EXP1</accession>
<evidence type="ECO:0000313" key="4">
    <source>
        <dbReference type="Proteomes" id="UP000029590"/>
    </source>
</evidence>
<evidence type="ECO:0000259" key="2">
    <source>
        <dbReference type="Pfam" id="PF18426"/>
    </source>
</evidence>
<organism evidence="3 4">
    <name type="scientific">Burkholderia gladioli</name>
    <name type="common">Pseudomonas marginata</name>
    <name type="synonym">Phytomonas marginata</name>
    <dbReference type="NCBI Taxonomy" id="28095"/>
    <lineage>
        <taxon>Bacteria</taxon>
        <taxon>Pseudomonadati</taxon>
        <taxon>Pseudomonadota</taxon>
        <taxon>Betaproteobacteria</taxon>
        <taxon>Burkholderiales</taxon>
        <taxon>Burkholderiaceae</taxon>
        <taxon>Burkholderia</taxon>
    </lineage>
</organism>
<dbReference type="AlphaFoldDB" id="A0AAW3EXP1"/>
<comment type="caution">
    <text evidence="3">The sequence shown here is derived from an EMBL/GenBank/DDBJ whole genome shotgun (WGS) entry which is preliminary data.</text>
</comment>
<dbReference type="Proteomes" id="UP000029590">
    <property type="component" value="Unassembled WGS sequence"/>
</dbReference>
<feature type="domain" description="Tle cognate immunity protein 4 C-terminal" evidence="2">
    <location>
        <begin position="169"/>
        <end position="318"/>
    </location>
</feature>